<dbReference type="InterPro" id="IPR011009">
    <property type="entry name" value="Kinase-like_dom_sf"/>
</dbReference>
<organism evidence="3">
    <name type="scientific">Mesotoga infera</name>
    <dbReference type="NCBI Taxonomy" id="1236046"/>
    <lineage>
        <taxon>Bacteria</taxon>
        <taxon>Thermotogati</taxon>
        <taxon>Thermotogota</taxon>
        <taxon>Thermotogae</taxon>
        <taxon>Kosmotogales</taxon>
        <taxon>Kosmotogaceae</taxon>
        <taxon>Mesotoga</taxon>
    </lineage>
</organism>
<name>A0A7C1CT02_9BACT</name>
<dbReference type="EMBL" id="DSBT01000105">
    <property type="protein sequence ID" value="HDP77252.1"/>
    <property type="molecule type" value="Genomic_DNA"/>
</dbReference>
<feature type="non-terminal residue" evidence="3">
    <location>
        <position position="1"/>
    </location>
</feature>
<dbReference type="GO" id="GO:0019202">
    <property type="term" value="F:amino acid kinase activity"/>
    <property type="evidence" value="ECO:0007669"/>
    <property type="project" value="TreeGrafter"/>
</dbReference>
<reference evidence="3" key="1">
    <citation type="journal article" date="2020" name="mSystems">
        <title>Genome- and Community-Level Interaction Insights into Carbon Utilization and Element Cycling Functions of Hydrothermarchaeota in Hydrothermal Sediment.</title>
        <authorList>
            <person name="Zhou Z."/>
            <person name="Liu Y."/>
            <person name="Xu W."/>
            <person name="Pan J."/>
            <person name="Luo Z.H."/>
            <person name="Li M."/>
        </authorList>
    </citation>
    <scope>NUCLEOTIDE SEQUENCE [LARGE SCALE GENOMIC DNA]</scope>
    <source>
        <strain evidence="3">SpSt-1179</strain>
    </source>
</reference>
<dbReference type="PANTHER" id="PTHR21064:SF6">
    <property type="entry name" value="AMINOGLYCOSIDE PHOSPHOTRANSFERASE DOMAIN-CONTAINING PROTEIN"/>
    <property type="match status" value="1"/>
</dbReference>
<dbReference type="Gene3D" id="3.90.1200.10">
    <property type="match status" value="1"/>
</dbReference>
<dbReference type="AlphaFoldDB" id="A0A7C1CT02"/>
<feature type="domain" description="Aminoglycoside phosphotransferase" evidence="2">
    <location>
        <begin position="6"/>
        <end position="121"/>
    </location>
</feature>
<accession>A0A7C1CT02</accession>
<sequence>NISHATPEMAVELGIFTGRLHKALKEIDYDQLERTNLLKSLTAALRHFSAVDFEMELESVEEFFTDFYKIYYRLPVQIIHGDYHPGNIIIHEGKVSGIVDFDCATREVKVLDLAYLVHSVFAEFLKMGSPSLFLYLLPYLLEGYSSENTLTSSERESFVYLLSAISIIQIHYFTAKELTEEARFAKNVFKWLYKNSSRIKEKSGLVLAGSEKAI</sequence>
<dbReference type="SUPFAM" id="SSF56112">
    <property type="entry name" value="Protein kinase-like (PK-like)"/>
    <property type="match status" value="1"/>
</dbReference>
<dbReference type="Proteomes" id="UP000886198">
    <property type="component" value="Unassembled WGS sequence"/>
</dbReference>
<protein>
    <submittedName>
        <fullName evidence="3">Aminoglycoside phosphotransferase</fullName>
    </submittedName>
</protein>
<dbReference type="InterPro" id="IPR050249">
    <property type="entry name" value="Pseudomonas-type_ThrB"/>
</dbReference>
<proteinExistence type="inferred from homology"/>
<dbReference type="InterPro" id="IPR002575">
    <property type="entry name" value="Aminoglycoside_PTrfase"/>
</dbReference>
<dbReference type="PANTHER" id="PTHR21064">
    <property type="entry name" value="AMINOGLYCOSIDE PHOSPHOTRANSFERASE DOMAIN-CONTAINING PROTEIN-RELATED"/>
    <property type="match status" value="1"/>
</dbReference>
<comment type="caution">
    <text evidence="3">The sequence shown here is derived from an EMBL/GenBank/DDBJ whole genome shotgun (WGS) entry which is preliminary data.</text>
</comment>
<dbReference type="Pfam" id="PF01636">
    <property type="entry name" value="APH"/>
    <property type="match status" value="1"/>
</dbReference>
<gene>
    <name evidence="3" type="ORF">ENN47_03530</name>
</gene>
<evidence type="ECO:0000256" key="1">
    <source>
        <dbReference type="ARBA" id="ARBA00038240"/>
    </source>
</evidence>
<evidence type="ECO:0000313" key="3">
    <source>
        <dbReference type="EMBL" id="HDP77252.1"/>
    </source>
</evidence>
<comment type="similarity">
    <text evidence="1">Belongs to the pseudomonas-type ThrB family.</text>
</comment>
<evidence type="ECO:0000259" key="2">
    <source>
        <dbReference type="Pfam" id="PF01636"/>
    </source>
</evidence>